<dbReference type="PANTHER" id="PTHR13866:SF14">
    <property type="entry name" value="BM-40"/>
    <property type="match status" value="1"/>
</dbReference>
<evidence type="ECO:0000256" key="4">
    <source>
        <dbReference type="SAM" id="MobiDB-lite"/>
    </source>
</evidence>
<proteinExistence type="predicted"/>
<evidence type="ECO:0000256" key="2">
    <source>
        <dbReference type="ARBA" id="ARBA00023157"/>
    </source>
</evidence>
<keyword evidence="7" id="KW-1185">Reference proteome</keyword>
<feature type="region of interest" description="Disordered" evidence="4">
    <location>
        <begin position="95"/>
        <end position="165"/>
    </location>
</feature>
<dbReference type="GO" id="GO:0005509">
    <property type="term" value="F:calcium ion binding"/>
    <property type="evidence" value="ECO:0007669"/>
    <property type="project" value="TreeGrafter"/>
</dbReference>
<keyword evidence="2" id="KW-1015">Disulfide bond</keyword>
<evidence type="ECO:0000259" key="5">
    <source>
        <dbReference type="PROSITE" id="PS51465"/>
    </source>
</evidence>
<dbReference type="SUPFAM" id="SSF100895">
    <property type="entry name" value="Kazal-type serine protease inhibitors"/>
    <property type="match status" value="1"/>
</dbReference>
<dbReference type="SMART" id="SM00280">
    <property type="entry name" value="KAZAL"/>
    <property type="match status" value="1"/>
</dbReference>
<gene>
    <name evidence="6" type="ORF">Bpfe_012129</name>
</gene>
<dbReference type="EMBL" id="JASAOG010000048">
    <property type="protein sequence ID" value="KAK0058487.1"/>
    <property type="molecule type" value="Genomic_DNA"/>
</dbReference>
<dbReference type="Proteomes" id="UP001233172">
    <property type="component" value="Unassembled WGS sequence"/>
</dbReference>
<dbReference type="CDD" id="cd00104">
    <property type="entry name" value="KAZAL_FS"/>
    <property type="match status" value="1"/>
</dbReference>
<dbReference type="PROSITE" id="PS51465">
    <property type="entry name" value="KAZAL_2"/>
    <property type="match status" value="1"/>
</dbReference>
<feature type="compositionally biased region" description="Basic and acidic residues" evidence="4">
    <location>
        <begin position="102"/>
        <end position="114"/>
    </location>
</feature>
<dbReference type="InterPro" id="IPR036058">
    <property type="entry name" value="Kazal_dom_sf"/>
</dbReference>
<feature type="non-terminal residue" evidence="6">
    <location>
        <position position="1"/>
    </location>
</feature>
<sequence length="165" mass="19259">KACNQVQCPRMKVCVENMQRLPLCTCPSTYVCRRAKKREVCGTDGKTYPSRCHMKVASCNDDIVVRKKYRGPCTEEDEANPEVIEPPKKVIKPKKVAVPKKKQPDMADLEIEREKKRKRRKEMRRRRRRKIGIKSKGRARRHRVKAHAAPGPTFDETFPHYTWSA</sequence>
<dbReference type="PANTHER" id="PTHR13866">
    <property type="entry name" value="SPARC OSTEONECTIN"/>
    <property type="match status" value="1"/>
</dbReference>
<organism evidence="6 7">
    <name type="scientific">Biomphalaria pfeifferi</name>
    <name type="common">Bloodfluke planorb</name>
    <name type="synonym">Freshwater snail</name>
    <dbReference type="NCBI Taxonomy" id="112525"/>
    <lineage>
        <taxon>Eukaryota</taxon>
        <taxon>Metazoa</taxon>
        <taxon>Spiralia</taxon>
        <taxon>Lophotrochozoa</taxon>
        <taxon>Mollusca</taxon>
        <taxon>Gastropoda</taxon>
        <taxon>Heterobranchia</taxon>
        <taxon>Euthyneura</taxon>
        <taxon>Panpulmonata</taxon>
        <taxon>Hygrophila</taxon>
        <taxon>Lymnaeoidea</taxon>
        <taxon>Planorbidae</taxon>
        <taxon>Biomphalaria</taxon>
    </lineage>
</organism>
<feature type="compositionally biased region" description="Basic residues" evidence="4">
    <location>
        <begin position="115"/>
        <end position="146"/>
    </location>
</feature>
<reference evidence="6" key="2">
    <citation type="submission" date="2023-04" db="EMBL/GenBank/DDBJ databases">
        <authorList>
            <person name="Bu L."/>
            <person name="Lu L."/>
            <person name="Laidemitt M.R."/>
            <person name="Zhang S.M."/>
            <person name="Mutuku M."/>
            <person name="Mkoji G."/>
            <person name="Steinauer M."/>
            <person name="Loker E.S."/>
        </authorList>
    </citation>
    <scope>NUCLEOTIDE SEQUENCE</scope>
    <source>
        <strain evidence="6">KasaAsao</strain>
        <tissue evidence="6">Whole Snail</tissue>
    </source>
</reference>
<protein>
    <submittedName>
        <fullName evidence="6">Follistatin</fullName>
    </submittedName>
</protein>
<dbReference type="AlphaFoldDB" id="A0AAD8FB58"/>
<keyword evidence="3" id="KW-0325">Glycoprotein</keyword>
<dbReference type="GO" id="GO:0050840">
    <property type="term" value="F:extracellular matrix binding"/>
    <property type="evidence" value="ECO:0007669"/>
    <property type="project" value="TreeGrafter"/>
</dbReference>
<dbReference type="GO" id="GO:0005518">
    <property type="term" value="F:collagen binding"/>
    <property type="evidence" value="ECO:0007669"/>
    <property type="project" value="TreeGrafter"/>
</dbReference>
<comment type="caution">
    <text evidence="6">The sequence shown here is derived from an EMBL/GenBank/DDBJ whole genome shotgun (WGS) entry which is preliminary data.</text>
</comment>
<accession>A0AAD8FB58</accession>
<evidence type="ECO:0000256" key="1">
    <source>
        <dbReference type="ARBA" id="ARBA00022729"/>
    </source>
</evidence>
<keyword evidence="1" id="KW-0732">Signal</keyword>
<name>A0AAD8FB58_BIOPF</name>
<feature type="domain" description="Kazal-like" evidence="5">
    <location>
        <begin position="9"/>
        <end position="75"/>
    </location>
</feature>
<evidence type="ECO:0000313" key="6">
    <source>
        <dbReference type="EMBL" id="KAK0058487.1"/>
    </source>
</evidence>
<dbReference type="Gene3D" id="3.30.60.30">
    <property type="match status" value="1"/>
</dbReference>
<dbReference type="InterPro" id="IPR002350">
    <property type="entry name" value="Kazal_dom"/>
</dbReference>
<dbReference type="Pfam" id="PF07648">
    <property type="entry name" value="Kazal_2"/>
    <property type="match status" value="1"/>
</dbReference>
<evidence type="ECO:0000256" key="3">
    <source>
        <dbReference type="ARBA" id="ARBA00023180"/>
    </source>
</evidence>
<evidence type="ECO:0000313" key="7">
    <source>
        <dbReference type="Proteomes" id="UP001233172"/>
    </source>
</evidence>
<dbReference type="GO" id="GO:0005615">
    <property type="term" value="C:extracellular space"/>
    <property type="evidence" value="ECO:0007669"/>
    <property type="project" value="TreeGrafter"/>
</dbReference>
<reference evidence="6" key="1">
    <citation type="journal article" date="2023" name="PLoS Negl. Trop. Dis.">
        <title>A genome sequence for Biomphalaria pfeifferi, the major vector snail for the human-infecting parasite Schistosoma mansoni.</title>
        <authorList>
            <person name="Bu L."/>
            <person name="Lu L."/>
            <person name="Laidemitt M.R."/>
            <person name="Zhang S.M."/>
            <person name="Mutuku M."/>
            <person name="Mkoji G."/>
            <person name="Steinauer M."/>
            <person name="Loker E.S."/>
        </authorList>
    </citation>
    <scope>NUCLEOTIDE SEQUENCE</scope>
    <source>
        <strain evidence="6">KasaAsao</strain>
    </source>
</reference>